<feature type="transmembrane region" description="Helical" evidence="1">
    <location>
        <begin position="21"/>
        <end position="46"/>
    </location>
</feature>
<proteinExistence type="predicted"/>
<accession>A0A5J6T872</accession>
<organism evidence="2 3">
    <name type="scientific">Aeromonas phage vB_AhyS-A18P4</name>
    <dbReference type="NCBI Taxonomy" id="2608321"/>
    <lineage>
        <taxon>Viruses</taxon>
        <taxon>Duplodnaviria</taxon>
        <taxon>Heunggongvirae</taxon>
        <taxon>Uroviricota</taxon>
        <taxon>Caudoviricetes</taxon>
        <taxon>Casjensviridae</taxon>
        <taxon>Sharonstreetvirus</taxon>
        <taxon>Sharonstreetvirus A18P4</taxon>
    </lineage>
</organism>
<dbReference type="GeneID" id="62680792"/>
<feature type="transmembrane region" description="Helical" evidence="1">
    <location>
        <begin position="113"/>
        <end position="131"/>
    </location>
</feature>
<reference evidence="2 3" key="1">
    <citation type="submission" date="2019-08" db="EMBL/GenBank/DDBJ databases">
        <authorList>
            <person name="Zhang R."/>
        </authorList>
    </citation>
    <scope>NUCLEOTIDE SEQUENCE [LARGE SCALE GENOMIC DNA]</scope>
</reference>
<name>A0A5J6T872_9CAUD</name>
<feature type="transmembrane region" description="Helical" evidence="1">
    <location>
        <begin position="81"/>
        <end position="101"/>
    </location>
</feature>
<keyword evidence="1" id="KW-1133">Transmembrane helix</keyword>
<keyword evidence="1" id="KW-0472">Membrane</keyword>
<dbReference type="Proteomes" id="UP000326305">
    <property type="component" value="Segment"/>
</dbReference>
<sequence>MDTWMFAAIYLPVLFSRYRSRAWIGLCSILAVGAGQLMDLYLLPFFDRDNAWLWYCLLSLASFGWAIIASLSPSPNALRGIAIMAAWFVLMAVYALIFGWGVGGSWGDPVAPFQGWVVVLIHCFIACSAFIDRGTNALDFDPRHCALRLGRVAMFHARKEERR</sequence>
<feature type="transmembrane region" description="Helical" evidence="1">
    <location>
        <begin position="52"/>
        <end position="69"/>
    </location>
</feature>
<keyword evidence="1" id="KW-0812">Transmembrane</keyword>
<dbReference type="EMBL" id="MN317029">
    <property type="protein sequence ID" value="QFG04445.1"/>
    <property type="molecule type" value="Genomic_DNA"/>
</dbReference>
<evidence type="ECO:0000256" key="1">
    <source>
        <dbReference type="SAM" id="Phobius"/>
    </source>
</evidence>
<evidence type="ECO:0000313" key="3">
    <source>
        <dbReference type="Proteomes" id="UP000326305"/>
    </source>
</evidence>
<dbReference type="RefSeq" id="YP_009998210.1">
    <property type="nucleotide sequence ID" value="NC_052984.1"/>
</dbReference>
<evidence type="ECO:0000313" key="2">
    <source>
        <dbReference type="EMBL" id="QFG04445.1"/>
    </source>
</evidence>
<protein>
    <submittedName>
        <fullName evidence="2">Uncharacterized protein</fullName>
    </submittedName>
</protein>
<dbReference type="KEGG" id="vg:62680792"/>
<keyword evidence="3" id="KW-1185">Reference proteome</keyword>